<reference evidence="2 3" key="1">
    <citation type="journal article" date="2012" name="J. Bacteriol.">
        <title>Genome Sequence of Janibacter hoylei MTCC8307, Isolated from the Stratospheric Air.</title>
        <authorList>
            <person name="Pawar S.P."/>
            <person name="Dhotre D.P."/>
            <person name="Shetty S.A."/>
            <person name="Chowdhury S.P."/>
            <person name="Chaudhari B.L."/>
            <person name="Shouche Y.S."/>
        </authorList>
    </citation>
    <scope>NUCLEOTIDE SEQUENCE [LARGE SCALE GENOMIC DNA]</scope>
    <source>
        <strain evidence="2 3">PVAS-1</strain>
    </source>
</reference>
<sequence length="440" mass="48199">MSRRPTTAATTSGGTKPTPGIVAPDTHRSPPPTRTWVGGGDVHPLLREHTDRVGALASDDPQVLVHHRLVGDALLEEAGHGVLLATADGARRVVHRRERQPRDCRRDDRHPEPHLCSDLAAAQHEVGQAQGSCGADREVRLLGAPPLARGVDGDLDRRGDLARQDRREPARADRSGLRAHVEPGGAVGVGPGLHEVRLEPRDEASAGLGDLVRLHPDDPDRAGRPATGGEQVSDDRRRRLGRGVTRVPVHHLEGAAPDPTLGDERRQGCEVGRRTRRHRAPSARLGGPDTGRHGHRVGRHVGDRARGQAHVPVAAVRAALLAPAPDLRDEGELQTVDRPADRLGRHETPLELPVVEVGSVTQHPVAGRRHRPQHPVEPPIRVRTRITWTRPRPHLPERPGPHRLHLHDRHVVPLRHRRRAMPHPLADHRQRCGRREVAPG</sequence>
<dbReference type="EMBL" id="ALWX01000001">
    <property type="protein sequence ID" value="EKA62858.1"/>
    <property type="molecule type" value="Genomic_DNA"/>
</dbReference>
<feature type="region of interest" description="Disordered" evidence="1">
    <location>
        <begin position="144"/>
        <end position="193"/>
    </location>
</feature>
<evidence type="ECO:0000256" key="1">
    <source>
        <dbReference type="SAM" id="MobiDB-lite"/>
    </source>
</evidence>
<gene>
    <name evidence="2" type="ORF">B277_00320</name>
</gene>
<feature type="region of interest" description="Disordered" evidence="1">
    <location>
        <begin position="271"/>
        <end position="295"/>
    </location>
</feature>
<dbReference type="STRING" id="1210046.B277_00320"/>
<protein>
    <submittedName>
        <fullName evidence="2">Uncharacterized protein</fullName>
    </submittedName>
</protein>
<accession>K1EUQ0</accession>
<feature type="compositionally biased region" description="Basic and acidic residues" evidence="1">
    <location>
        <begin position="151"/>
        <end position="181"/>
    </location>
</feature>
<organism evidence="2 3">
    <name type="scientific">Janibacter hoylei PVAS-1</name>
    <dbReference type="NCBI Taxonomy" id="1210046"/>
    <lineage>
        <taxon>Bacteria</taxon>
        <taxon>Bacillati</taxon>
        <taxon>Actinomycetota</taxon>
        <taxon>Actinomycetes</taxon>
        <taxon>Micrococcales</taxon>
        <taxon>Intrasporangiaceae</taxon>
        <taxon>Janibacter</taxon>
    </lineage>
</organism>
<evidence type="ECO:0000313" key="2">
    <source>
        <dbReference type="EMBL" id="EKA62858.1"/>
    </source>
</evidence>
<evidence type="ECO:0000313" key="3">
    <source>
        <dbReference type="Proteomes" id="UP000004474"/>
    </source>
</evidence>
<name>K1EUQ0_9MICO</name>
<feature type="compositionally biased region" description="Basic and acidic residues" evidence="1">
    <location>
        <begin position="212"/>
        <end position="223"/>
    </location>
</feature>
<feature type="region of interest" description="Disordered" evidence="1">
    <location>
        <begin position="207"/>
        <end position="238"/>
    </location>
</feature>
<proteinExistence type="predicted"/>
<feature type="compositionally biased region" description="Polar residues" evidence="1">
    <location>
        <begin position="1"/>
        <end position="15"/>
    </location>
</feature>
<comment type="caution">
    <text evidence="2">The sequence shown here is derived from an EMBL/GenBank/DDBJ whole genome shotgun (WGS) entry which is preliminary data.</text>
</comment>
<feature type="region of interest" description="Disordered" evidence="1">
    <location>
        <begin position="1"/>
        <end position="40"/>
    </location>
</feature>
<dbReference type="Proteomes" id="UP000004474">
    <property type="component" value="Unassembled WGS sequence"/>
</dbReference>
<dbReference type="AlphaFoldDB" id="K1EUQ0"/>